<protein>
    <submittedName>
        <fullName evidence="1">Uncharacterized protein</fullName>
    </submittedName>
</protein>
<reference evidence="1" key="1">
    <citation type="submission" date="2020-04" db="EMBL/GenBank/DDBJ databases">
        <authorList>
            <person name="Chiriac C."/>
            <person name="Salcher M."/>
            <person name="Ghai R."/>
            <person name="Kavagutti S V."/>
        </authorList>
    </citation>
    <scope>NUCLEOTIDE SEQUENCE</scope>
</reference>
<organism evidence="1">
    <name type="scientific">uncultured Caudovirales phage</name>
    <dbReference type="NCBI Taxonomy" id="2100421"/>
    <lineage>
        <taxon>Viruses</taxon>
        <taxon>Duplodnaviria</taxon>
        <taxon>Heunggongvirae</taxon>
        <taxon>Uroviricota</taxon>
        <taxon>Caudoviricetes</taxon>
        <taxon>Peduoviridae</taxon>
        <taxon>Maltschvirus</taxon>
        <taxon>Maltschvirus maltsch</taxon>
    </lineage>
</organism>
<sequence>MKQYFLDLKLSIFTGTYFAISFTDVDATMKVLAFILASGYTLRRWYLLEKNKNYENRD</sequence>
<accession>A0A6J5MWA5</accession>
<name>A0A6J5MWA5_9CAUD</name>
<evidence type="ECO:0000313" key="1">
    <source>
        <dbReference type="EMBL" id="CAB4149210.1"/>
    </source>
</evidence>
<gene>
    <name evidence="1" type="ORF">UFOVP531_57</name>
</gene>
<proteinExistence type="predicted"/>
<dbReference type="EMBL" id="LR796512">
    <property type="protein sequence ID" value="CAB4149210.1"/>
    <property type="molecule type" value="Genomic_DNA"/>
</dbReference>